<organism evidence="1 2">
    <name type="scientific">Spodoptera littoralis</name>
    <name type="common">Egyptian cotton leafworm</name>
    <dbReference type="NCBI Taxonomy" id="7109"/>
    <lineage>
        <taxon>Eukaryota</taxon>
        <taxon>Metazoa</taxon>
        <taxon>Ecdysozoa</taxon>
        <taxon>Arthropoda</taxon>
        <taxon>Hexapoda</taxon>
        <taxon>Insecta</taxon>
        <taxon>Pterygota</taxon>
        <taxon>Neoptera</taxon>
        <taxon>Endopterygota</taxon>
        <taxon>Lepidoptera</taxon>
        <taxon>Glossata</taxon>
        <taxon>Ditrysia</taxon>
        <taxon>Noctuoidea</taxon>
        <taxon>Noctuidae</taxon>
        <taxon>Amphipyrinae</taxon>
        <taxon>Spodoptera</taxon>
    </lineage>
</organism>
<accession>A0A9P0IJ09</accession>
<evidence type="ECO:0000313" key="2">
    <source>
        <dbReference type="Proteomes" id="UP001153321"/>
    </source>
</evidence>
<proteinExistence type="predicted"/>
<reference evidence="1" key="1">
    <citation type="submission" date="2022-02" db="EMBL/GenBank/DDBJ databases">
        <authorList>
            <person name="King R."/>
        </authorList>
    </citation>
    <scope>NUCLEOTIDE SEQUENCE</scope>
</reference>
<dbReference type="Proteomes" id="UP001153321">
    <property type="component" value="Chromosome Z"/>
</dbReference>
<dbReference type="AlphaFoldDB" id="A0A9P0IJ09"/>
<gene>
    <name evidence="1" type="ORF">SPLIT_LOCUS13125</name>
</gene>
<dbReference type="EMBL" id="LR824562">
    <property type="protein sequence ID" value="CAH1647780.1"/>
    <property type="molecule type" value="Genomic_DNA"/>
</dbReference>
<keyword evidence="2" id="KW-1185">Reference proteome</keyword>
<protein>
    <submittedName>
        <fullName evidence="1">Uncharacterized protein</fullName>
    </submittedName>
</protein>
<evidence type="ECO:0000313" key="1">
    <source>
        <dbReference type="EMBL" id="CAH1647780.1"/>
    </source>
</evidence>
<name>A0A9P0IJ09_SPOLI</name>
<sequence length="42" mass="4969">MRYRCIKRDVFVLGIQKNTTLYLHDPVRGHCSASCVWIGRFK</sequence>